<accession>A0A1L9R5U4</accession>
<evidence type="ECO:0000259" key="1">
    <source>
        <dbReference type="Pfam" id="PF16335"/>
    </source>
</evidence>
<evidence type="ECO:0008006" key="5">
    <source>
        <dbReference type="Google" id="ProtNLM"/>
    </source>
</evidence>
<dbReference type="Pfam" id="PF17168">
    <property type="entry name" value="DUF5127"/>
    <property type="match status" value="1"/>
</dbReference>
<evidence type="ECO:0000259" key="2">
    <source>
        <dbReference type="Pfam" id="PF17168"/>
    </source>
</evidence>
<evidence type="ECO:0000313" key="3">
    <source>
        <dbReference type="EMBL" id="OJJ30257.1"/>
    </source>
</evidence>
<dbReference type="RefSeq" id="XP_040683934.1">
    <property type="nucleotide sequence ID" value="XM_040838679.1"/>
</dbReference>
<reference evidence="4" key="1">
    <citation type="journal article" date="2017" name="Genome Biol.">
        <title>Comparative genomics reveals high biological diversity and specific adaptations in the industrially and medically important fungal genus Aspergillus.</title>
        <authorList>
            <person name="de Vries R.P."/>
            <person name="Riley R."/>
            <person name="Wiebenga A."/>
            <person name="Aguilar-Osorio G."/>
            <person name="Amillis S."/>
            <person name="Uchima C.A."/>
            <person name="Anderluh G."/>
            <person name="Asadollahi M."/>
            <person name="Askin M."/>
            <person name="Barry K."/>
            <person name="Battaglia E."/>
            <person name="Bayram O."/>
            <person name="Benocci T."/>
            <person name="Braus-Stromeyer S.A."/>
            <person name="Caldana C."/>
            <person name="Canovas D."/>
            <person name="Cerqueira G.C."/>
            <person name="Chen F."/>
            <person name="Chen W."/>
            <person name="Choi C."/>
            <person name="Clum A."/>
            <person name="Dos Santos R.A."/>
            <person name="Damasio A.R."/>
            <person name="Diallinas G."/>
            <person name="Emri T."/>
            <person name="Fekete E."/>
            <person name="Flipphi M."/>
            <person name="Freyberg S."/>
            <person name="Gallo A."/>
            <person name="Gournas C."/>
            <person name="Habgood R."/>
            <person name="Hainaut M."/>
            <person name="Harispe M.L."/>
            <person name="Henrissat B."/>
            <person name="Hilden K.S."/>
            <person name="Hope R."/>
            <person name="Hossain A."/>
            <person name="Karabika E."/>
            <person name="Karaffa L."/>
            <person name="Karanyi Z."/>
            <person name="Krasevec N."/>
            <person name="Kuo A."/>
            <person name="Kusch H."/>
            <person name="LaButti K."/>
            <person name="Lagendijk E.L."/>
            <person name="Lapidus A."/>
            <person name="Levasseur A."/>
            <person name="Lindquist E."/>
            <person name="Lipzen A."/>
            <person name="Logrieco A.F."/>
            <person name="MacCabe A."/>
            <person name="Maekelae M.R."/>
            <person name="Malavazi I."/>
            <person name="Melin P."/>
            <person name="Meyer V."/>
            <person name="Mielnichuk N."/>
            <person name="Miskei M."/>
            <person name="Molnar A.P."/>
            <person name="Mule G."/>
            <person name="Ngan C.Y."/>
            <person name="Orejas M."/>
            <person name="Orosz E."/>
            <person name="Ouedraogo J.P."/>
            <person name="Overkamp K.M."/>
            <person name="Park H.-S."/>
            <person name="Perrone G."/>
            <person name="Piumi F."/>
            <person name="Punt P.J."/>
            <person name="Ram A.F."/>
            <person name="Ramon A."/>
            <person name="Rauscher S."/>
            <person name="Record E."/>
            <person name="Riano-Pachon D.M."/>
            <person name="Robert V."/>
            <person name="Roehrig J."/>
            <person name="Ruller R."/>
            <person name="Salamov A."/>
            <person name="Salih N.S."/>
            <person name="Samson R.A."/>
            <person name="Sandor E."/>
            <person name="Sanguinetti M."/>
            <person name="Schuetze T."/>
            <person name="Sepcic K."/>
            <person name="Shelest E."/>
            <person name="Sherlock G."/>
            <person name="Sophianopoulou V."/>
            <person name="Squina F.M."/>
            <person name="Sun H."/>
            <person name="Susca A."/>
            <person name="Todd R.B."/>
            <person name="Tsang A."/>
            <person name="Unkles S.E."/>
            <person name="van de Wiele N."/>
            <person name="van Rossen-Uffink D."/>
            <person name="Oliveira J.V."/>
            <person name="Vesth T.C."/>
            <person name="Visser J."/>
            <person name="Yu J.-H."/>
            <person name="Zhou M."/>
            <person name="Andersen M.R."/>
            <person name="Archer D.B."/>
            <person name="Baker S.E."/>
            <person name="Benoit I."/>
            <person name="Brakhage A.A."/>
            <person name="Braus G.H."/>
            <person name="Fischer R."/>
            <person name="Frisvad J.C."/>
            <person name="Goldman G.H."/>
            <person name="Houbraken J."/>
            <person name="Oakley B."/>
            <person name="Pocsi I."/>
            <person name="Scazzocchio C."/>
            <person name="Seiboth B."/>
            <person name="vanKuyk P.A."/>
            <person name="Wortman J."/>
            <person name="Dyer P.S."/>
            <person name="Grigoriev I.V."/>
        </authorList>
    </citation>
    <scope>NUCLEOTIDE SEQUENCE [LARGE SCALE GENOMIC DNA]</scope>
    <source>
        <strain evidence="4">DTO 134E9</strain>
    </source>
</reference>
<dbReference type="InterPro" id="IPR033433">
    <property type="entry name" value="GtaA_N"/>
</dbReference>
<dbReference type="PANTHER" id="PTHR31987">
    <property type="entry name" value="GLUTAMINASE A-RELATED"/>
    <property type="match status" value="1"/>
</dbReference>
<name>A0A1L9R5U4_ASPWE</name>
<dbReference type="Proteomes" id="UP000184383">
    <property type="component" value="Unassembled WGS sequence"/>
</dbReference>
<feature type="domain" description="Glutaminase A central" evidence="1">
    <location>
        <begin position="340"/>
        <end position="686"/>
    </location>
</feature>
<dbReference type="InterPro" id="IPR032514">
    <property type="entry name" value="GtaA_central"/>
</dbReference>
<organism evidence="3 4">
    <name type="scientific">Aspergillus wentii DTO 134E9</name>
    <dbReference type="NCBI Taxonomy" id="1073089"/>
    <lineage>
        <taxon>Eukaryota</taxon>
        <taxon>Fungi</taxon>
        <taxon>Dikarya</taxon>
        <taxon>Ascomycota</taxon>
        <taxon>Pezizomycotina</taxon>
        <taxon>Eurotiomycetes</taxon>
        <taxon>Eurotiomycetidae</taxon>
        <taxon>Eurotiales</taxon>
        <taxon>Aspergillaceae</taxon>
        <taxon>Aspergillus</taxon>
        <taxon>Aspergillus subgen. Cremei</taxon>
    </lineage>
</organism>
<sequence>MILKFGDSGNSLGLGSLCTMVLSLFAGERQQHPVTHTPALPPSYPLAVRNPYLSTWMPSDLVQNLPSAEPQFWAGQSVGWSVIARVDGQAYSLMSVKEPGDEIRPAVVRDAEYTATHSIFNLTAGSVTFTLDFFSPISPSNYLRQSLPFSYLTVTVSEAVANEIQVYSSIDGRWTGVSQDTVPSVHQAGDTVIHSLAVKGATTYAENADMATWGQAIFASRPTASSELSSGSGERLADRSQFVRNGRLAGNNEPWVSEGVVSLSHDLGTVTGELSVNFGVGYVREEAIDYLGRAYTGYYRAEYPQTFQAVSYFLDDYPDALRESQKLDLKMAGKAKEAAGRKYADIVTLSARQAYGGIDLTIPNDSLDTENVLAFIKELSSNGNLNTVDVIMPAFPIYYILDPDYIRLLLEPMMRYLAAGRWRLPYTIHDMGSHYPRAIGHDDQQAEPMPIEECGNLLVLALAYVRATGDTNWTDQYTNLLRGYADYLIDNGVNIENQLSSNDAAGPLANETNLAIKAAVGIKAFGELTGLAEYSQIGEERADLFFRQGLGTDEKKTHFVLEYPEKPLSWKIPYNLYPDVLLNLSTFPEAAYEMNNDFFSSVRSEYGVVLDHRQDWAKSDWNIWLAATLDTKTRDEFVDDLWAYMTNGKHNWPFSDRYVATSAHGNDPGVPILCRARPTVGGHFALMALQGPRSLKEALSVSTLEDAKHNGDQHVLGSQGEEL</sequence>
<protein>
    <recommendedName>
        <fullName evidence="5">Glutaminase</fullName>
    </recommendedName>
</protein>
<dbReference type="VEuPathDB" id="FungiDB:ASPWEDRAFT_62870"/>
<gene>
    <name evidence="3" type="ORF">ASPWEDRAFT_62870</name>
</gene>
<evidence type="ECO:0000313" key="4">
    <source>
        <dbReference type="Proteomes" id="UP000184383"/>
    </source>
</evidence>
<proteinExistence type="predicted"/>
<dbReference type="Pfam" id="PF16335">
    <property type="entry name" value="GtaA_6_Hairpin"/>
    <property type="match status" value="1"/>
</dbReference>
<dbReference type="STRING" id="1073089.A0A1L9R5U4"/>
<dbReference type="SUPFAM" id="SSF48208">
    <property type="entry name" value="Six-hairpin glycosidases"/>
    <property type="match status" value="1"/>
</dbReference>
<feature type="domain" description="Glutaminase A N-terminal" evidence="2">
    <location>
        <begin position="116"/>
        <end position="331"/>
    </location>
</feature>
<dbReference type="EMBL" id="KV878217">
    <property type="protein sequence ID" value="OJJ30257.1"/>
    <property type="molecule type" value="Genomic_DNA"/>
</dbReference>
<dbReference type="GeneID" id="63754527"/>
<dbReference type="InterPro" id="IPR008928">
    <property type="entry name" value="6-hairpin_glycosidase_sf"/>
</dbReference>
<dbReference type="InterPro" id="IPR052743">
    <property type="entry name" value="Glutaminase_GtaA"/>
</dbReference>
<keyword evidence="4" id="KW-1185">Reference proteome</keyword>
<dbReference type="PANTHER" id="PTHR31987:SF14">
    <property type="entry name" value="PUTATIVE (AFU_ORTHOLOGUE AFUA_6G09910)-RELATED"/>
    <property type="match status" value="1"/>
</dbReference>
<dbReference type="GO" id="GO:0005975">
    <property type="term" value="P:carbohydrate metabolic process"/>
    <property type="evidence" value="ECO:0007669"/>
    <property type="project" value="InterPro"/>
</dbReference>
<dbReference type="AlphaFoldDB" id="A0A1L9R5U4"/>
<dbReference type="OrthoDB" id="3918848at2759"/>